<dbReference type="SMART" id="SM00535">
    <property type="entry name" value="RIBOc"/>
    <property type="match status" value="1"/>
</dbReference>
<protein>
    <submittedName>
        <fullName evidence="9">Predicted protein</fullName>
    </submittedName>
</protein>
<dbReference type="RefSeq" id="XP_001876486.1">
    <property type="nucleotide sequence ID" value="XM_001876451.1"/>
</dbReference>
<dbReference type="GO" id="GO:0006364">
    <property type="term" value="P:rRNA processing"/>
    <property type="evidence" value="ECO:0007669"/>
    <property type="project" value="TreeGrafter"/>
</dbReference>
<keyword evidence="4 5" id="KW-0694">RNA-binding</keyword>
<dbReference type="SUPFAM" id="SSF69065">
    <property type="entry name" value="RNase III domain-like"/>
    <property type="match status" value="1"/>
</dbReference>
<accession>B0CZW6</accession>
<dbReference type="InterPro" id="IPR014720">
    <property type="entry name" value="dsRBD_dom"/>
</dbReference>
<evidence type="ECO:0000256" key="4">
    <source>
        <dbReference type="ARBA" id="ARBA00022884"/>
    </source>
</evidence>
<dbReference type="STRING" id="486041.B0CZW6"/>
<dbReference type="GO" id="GO:0006369">
    <property type="term" value="P:termination of RNA polymerase II transcription"/>
    <property type="evidence" value="ECO:0007669"/>
    <property type="project" value="TreeGrafter"/>
</dbReference>
<dbReference type="InParanoid" id="B0CZW6"/>
<dbReference type="EMBL" id="DS547094">
    <property type="protein sequence ID" value="EDR12222.1"/>
    <property type="molecule type" value="Genomic_DNA"/>
</dbReference>
<dbReference type="Pfam" id="PF00035">
    <property type="entry name" value="dsrm"/>
    <property type="match status" value="1"/>
</dbReference>
<dbReference type="PROSITE" id="PS50137">
    <property type="entry name" value="DS_RBD"/>
    <property type="match status" value="1"/>
</dbReference>
<dbReference type="Gene3D" id="3.30.160.20">
    <property type="match status" value="1"/>
</dbReference>
<dbReference type="GO" id="GO:0004525">
    <property type="term" value="F:ribonuclease III activity"/>
    <property type="evidence" value="ECO:0007669"/>
    <property type="project" value="InterPro"/>
</dbReference>
<dbReference type="GO" id="GO:0005654">
    <property type="term" value="C:nucleoplasm"/>
    <property type="evidence" value="ECO:0007669"/>
    <property type="project" value="TreeGrafter"/>
</dbReference>
<evidence type="ECO:0000256" key="1">
    <source>
        <dbReference type="ARBA" id="ARBA00022722"/>
    </source>
</evidence>
<dbReference type="PROSITE" id="PS50142">
    <property type="entry name" value="RNASE_3_2"/>
    <property type="match status" value="1"/>
</dbReference>
<evidence type="ECO:0000256" key="3">
    <source>
        <dbReference type="ARBA" id="ARBA00022801"/>
    </source>
</evidence>
<dbReference type="HOGENOM" id="CLU_000907_2_0_1"/>
<dbReference type="CDD" id="cd00593">
    <property type="entry name" value="RIBOc"/>
    <property type="match status" value="1"/>
</dbReference>
<dbReference type="InterPro" id="IPR036389">
    <property type="entry name" value="RNase_III_sf"/>
</dbReference>
<dbReference type="GeneID" id="6072139"/>
<evidence type="ECO:0000259" key="8">
    <source>
        <dbReference type="PROSITE" id="PS50142"/>
    </source>
</evidence>
<dbReference type="GO" id="GO:0003723">
    <property type="term" value="F:RNA binding"/>
    <property type="evidence" value="ECO:0007669"/>
    <property type="project" value="UniProtKB-UniRule"/>
</dbReference>
<keyword evidence="10" id="KW-1185">Reference proteome</keyword>
<feature type="domain" description="DRBM" evidence="7">
    <location>
        <begin position="261"/>
        <end position="354"/>
    </location>
</feature>
<evidence type="ECO:0000259" key="7">
    <source>
        <dbReference type="PROSITE" id="PS50137"/>
    </source>
</evidence>
<evidence type="ECO:0000256" key="2">
    <source>
        <dbReference type="ARBA" id="ARBA00022759"/>
    </source>
</evidence>
<reference evidence="9 10" key="1">
    <citation type="journal article" date="2008" name="Nature">
        <title>The genome of Laccaria bicolor provides insights into mycorrhizal symbiosis.</title>
        <authorList>
            <person name="Martin F."/>
            <person name="Aerts A."/>
            <person name="Ahren D."/>
            <person name="Brun A."/>
            <person name="Danchin E.G.J."/>
            <person name="Duchaussoy F."/>
            <person name="Gibon J."/>
            <person name="Kohler A."/>
            <person name="Lindquist E."/>
            <person name="Pereda V."/>
            <person name="Salamov A."/>
            <person name="Shapiro H.J."/>
            <person name="Wuyts J."/>
            <person name="Blaudez D."/>
            <person name="Buee M."/>
            <person name="Brokstein P."/>
            <person name="Canbaeck B."/>
            <person name="Cohen D."/>
            <person name="Courty P.E."/>
            <person name="Coutinho P.M."/>
            <person name="Delaruelle C."/>
            <person name="Detter J.C."/>
            <person name="Deveau A."/>
            <person name="DiFazio S."/>
            <person name="Duplessis S."/>
            <person name="Fraissinet-Tachet L."/>
            <person name="Lucic E."/>
            <person name="Frey-Klett P."/>
            <person name="Fourrey C."/>
            <person name="Feussner I."/>
            <person name="Gay G."/>
            <person name="Grimwood J."/>
            <person name="Hoegger P.J."/>
            <person name="Jain P."/>
            <person name="Kilaru S."/>
            <person name="Labbe J."/>
            <person name="Lin Y.C."/>
            <person name="Legue V."/>
            <person name="Le Tacon F."/>
            <person name="Marmeisse R."/>
            <person name="Melayah D."/>
            <person name="Montanini B."/>
            <person name="Muratet M."/>
            <person name="Nehls U."/>
            <person name="Niculita-Hirzel H."/>
            <person name="Oudot-Le Secq M.P."/>
            <person name="Peter M."/>
            <person name="Quesneville H."/>
            <person name="Rajashekar B."/>
            <person name="Reich M."/>
            <person name="Rouhier N."/>
            <person name="Schmutz J."/>
            <person name="Yin T."/>
            <person name="Chalot M."/>
            <person name="Henrissat B."/>
            <person name="Kuees U."/>
            <person name="Lucas S."/>
            <person name="Van de Peer Y."/>
            <person name="Podila G.K."/>
            <person name="Polle A."/>
            <person name="Pukkila P.J."/>
            <person name="Richardson P.M."/>
            <person name="Rouze P."/>
            <person name="Sanders I.R."/>
            <person name="Stajich J.E."/>
            <person name="Tunlid A."/>
            <person name="Tuskan G."/>
            <person name="Grigoriev I.V."/>
        </authorList>
    </citation>
    <scope>NUCLEOTIDE SEQUENCE [LARGE SCALE GENOMIC DNA]</scope>
    <source>
        <strain evidence="10">S238N-H82 / ATCC MYA-4686</strain>
    </source>
</reference>
<dbReference type="KEGG" id="lbc:LACBIDRAFT_311389"/>
<feature type="domain" description="RNase III" evidence="8">
    <location>
        <begin position="50"/>
        <end position="194"/>
    </location>
</feature>
<evidence type="ECO:0000256" key="6">
    <source>
        <dbReference type="SAM" id="MobiDB-lite"/>
    </source>
</evidence>
<evidence type="ECO:0000256" key="5">
    <source>
        <dbReference type="PROSITE-ProRule" id="PRU00266"/>
    </source>
</evidence>
<feature type="region of interest" description="Disordered" evidence="6">
    <location>
        <begin position="225"/>
        <end position="257"/>
    </location>
</feature>
<gene>
    <name evidence="9" type="ORF">LACBIDRAFT_311389</name>
</gene>
<dbReference type="AlphaFoldDB" id="B0CZW6"/>
<keyword evidence="3" id="KW-0378">Hydrolase</keyword>
<name>B0CZW6_LACBS</name>
<dbReference type="GO" id="GO:0034475">
    <property type="term" value="P:U4 snRNA 3'-end processing"/>
    <property type="evidence" value="ECO:0007669"/>
    <property type="project" value="TreeGrafter"/>
</dbReference>
<keyword evidence="2" id="KW-0255">Endonuclease</keyword>
<feature type="compositionally biased region" description="Low complexity" evidence="6">
    <location>
        <begin position="233"/>
        <end position="245"/>
    </location>
</feature>
<dbReference type="Pfam" id="PF14622">
    <property type="entry name" value="Ribonucleas_3_3"/>
    <property type="match status" value="1"/>
</dbReference>
<dbReference type="PANTHER" id="PTHR11207:SF0">
    <property type="entry name" value="RIBONUCLEASE 3"/>
    <property type="match status" value="1"/>
</dbReference>
<organism evidence="10">
    <name type="scientific">Laccaria bicolor (strain S238N-H82 / ATCC MYA-4686)</name>
    <name type="common">Bicoloured deceiver</name>
    <name type="synonym">Laccaria laccata var. bicolor</name>
    <dbReference type="NCBI Taxonomy" id="486041"/>
    <lineage>
        <taxon>Eukaryota</taxon>
        <taxon>Fungi</taxon>
        <taxon>Dikarya</taxon>
        <taxon>Basidiomycota</taxon>
        <taxon>Agaricomycotina</taxon>
        <taxon>Agaricomycetes</taxon>
        <taxon>Agaricomycetidae</taxon>
        <taxon>Agaricales</taxon>
        <taxon>Agaricineae</taxon>
        <taxon>Hydnangiaceae</taxon>
        <taxon>Laccaria</taxon>
    </lineage>
</organism>
<dbReference type="Proteomes" id="UP000001194">
    <property type="component" value="Unassembled WGS sequence"/>
</dbReference>
<dbReference type="PANTHER" id="PTHR11207">
    <property type="entry name" value="RIBONUCLEASE III"/>
    <property type="match status" value="1"/>
</dbReference>
<evidence type="ECO:0000313" key="10">
    <source>
        <dbReference type="Proteomes" id="UP000001194"/>
    </source>
</evidence>
<keyword evidence="1" id="KW-0540">Nuclease</keyword>
<dbReference type="InterPro" id="IPR000999">
    <property type="entry name" value="RNase_III_dom"/>
</dbReference>
<dbReference type="OrthoDB" id="2392202at2759"/>
<evidence type="ECO:0000313" key="9">
    <source>
        <dbReference type="EMBL" id="EDR12222.1"/>
    </source>
</evidence>
<sequence>MQRALSQAKSAISSIIRELRASIARPTSPRNLPDPQGIRSSDLFNFEYKMPSLNPDFGIDESLFPVLPDISSPAIKQQVYTHRSFYARPTHIFEDHPDDPSPDNEKYEHLGDTVIGLSVTSLMFEMYPGLRVGPSTKIRAMIVGNFTLAEISLRYKLPDRLRLHPAQSITLRASTNIQADVFESFVGGLYLDQGLEAVKAWLNPLFRPFVTAAYRIVRQQHGLPPLATPPPSASASASPSSSSSPSPSPIHPDPSTTSIGATIGHLALFNQQLQKNNRQVEWVYSDGGELSVGGGNGYCDPGVPAHLLVRGTQTTPVWYVKVMVDGEFYGRGRGNTKKAARNEAAKEGLEKMGIVV</sequence>
<proteinExistence type="predicted"/>
<dbReference type="Gene3D" id="1.10.1520.10">
    <property type="entry name" value="Ribonuclease III domain"/>
    <property type="match status" value="1"/>
</dbReference>
<dbReference type="SUPFAM" id="SSF54768">
    <property type="entry name" value="dsRNA-binding domain-like"/>
    <property type="match status" value="1"/>
</dbReference>